<evidence type="ECO:0000256" key="14">
    <source>
        <dbReference type="ARBA" id="ARBA00023136"/>
    </source>
</evidence>
<evidence type="ECO:0000259" key="19">
    <source>
        <dbReference type="PROSITE" id="PS50089"/>
    </source>
</evidence>
<comment type="similarity">
    <text evidence="4">Belongs to the HRD1 family.</text>
</comment>
<dbReference type="CDD" id="cd16479">
    <property type="entry name" value="RING-H2_synoviolin"/>
    <property type="match status" value="1"/>
</dbReference>
<feature type="compositionally biased region" description="Low complexity" evidence="17">
    <location>
        <begin position="892"/>
        <end position="907"/>
    </location>
</feature>
<evidence type="ECO:0000256" key="18">
    <source>
        <dbReference type="SAM" id="Phobius"/>
    </source>
</evidence>
<evidence type="ECO:0000256" key="3">
    <source>
        <dbReference type="ARBA" id="ARBA00004906"/>
    </source>
</evidence>
<dbReference type="EMBL" id="CAWUHB010000001">
    <property type="protein sequence ID" value="CAK7208635.1"/>
    <property type="molecule type" value="Genomic_DNA"/>
</dbReference>
<comment type="subcellular location">
    <subcellularLocation>
        <location evidence="2">Endoplasmic reticulum membrane</location>
        <topology evidence="2">Multi-pass membrane protein</topology>
    </subcellularLocation>
</comment>
<dbReference type="InterPro" id="IPR001841">
    <property type="entry name" value="Znf_RING"/>
</dbReference>
<keyword evidence="8" id="KW-0479">Metal-binding</keyword>
<evidence type="ECO:0000256" key="4">
    <source>
        <dbReference type="ARBA" id="ARBA00010089"/>
    </source>
</evidence>
<dbReference type="InterPro" id="IPR013083">
    <property type="entry name" value="Znf_RING/FYVE/PHD"/>
</dbReference>
<dbReference type="PANTHER" id="PTHR22763">
    <property type="entry name" value="RING ZINC FINGER PROTEIN"/>
    <property type="match status" value="1"/>
</dbReference>
<keyword evidence="9 15" id="KW-0863">Zinc-finger</keyword>
<keyword evidence="16" id="KW-0175">Coiled coil</keyword>
<dbReference type="PROSITE" id="PS50089">
    <property type="entry name" value="ZF_RING_2"/>
    <property type="match status" value="1"/>
</dbReference>
<evidence type="ECO:0000256" key="17">
    <source>
        <dbReference type="SAM" id="MobiDB-lite"/>
    </source>
</evidence>
<keyword evidence="10" id="KW-0833">Ubl conjugation pathway</keyword>
<dbReference type="InterPro" id="IPR057992">
    <property type="entry name" value="TPR_SYVN1_N"/>
</dbReference>
<sequence>MRLAWYAGTSTALAGGVVLSAFHQRANFYSAMVYLFQSNLCMMILVNLIALVYASFVYSLQRVCFGQLRAIEVEQLYEKAWFAVTETCLAMTIFRDEIGGFFIVMFVALLTGKVWGWIGEGRIEAFEQQPPANPRLFHTRLIISLCLSLVYDAWLLYYAVTTVIDQARPDMMVMFLFEFAVLLITSLHTALRYSIILLDMSIVNRQTQERLKERRRQVREEREAILRRREEAKAATEAAAAMSQEGAEEALEAVEQADDEPLPDEEDVDEMDIEVAGWEAKGQYILGLDLWTDFTKLCIYAVFFFVLLRLYGLPLHIIRDLFMTIRSFIKRLGALMKYRQAIKDMSRYDDATEEDLARENTCIICREDMHVWVPNDRARIERTRPKKLPCGHILHLGCLKSWMERQQVCPTCRRSVVIGDASNANRNRDAVIFRIGLNMGGNGAGAAGAAAPGAAAPGVGVGADAGVAPAPGVDVGNAPQNPVNGEAPAPAAGAHAPGQAGNANFPPPPPPANGPGLRMFNFGPLRLGFAQGGARDIQEMAQRLGLPGGAVAGANGAANIAHPGAGAGAGAGMPFAYHTPPAGPFGAQTMSTSTVTESILHDLQAIERRIEQGTLELQVASAEAQTLRAMIMELQRIRTAQYAGDADAQTAPTPTPTQPPTDESAPMAAPTAAPTEQPEAGPSESFATTAAEPLPPQAAGDATPPAPAGAPDMTQVLFQQPPQGFAGPAQVFGQRYIIGQSGGTRPFTFARGGLQTQPGVVPAVGSAPDVAVHLMPDVNAPAIPAGSAELPAYVQIPAGWSLLPLQRFDTSTLAALNMYSGDSADGNTNGTVDDGASTWQIVNPSQAGPSNSSGANDAEGPSASSDDATTQAVGPSAQSLQATAEDDIPDTALASSSSAPPAWGGSAQMFGDPGSQQDNASATSSSEASDDS</sequence>
<evidence type="ECO:0000256" key="11">
    <source>
        <dbReference type="ARBA" id="ARBA00022824"/>
    </source>
</evidence>
<evidence type="ECO:0000256" key="15">
    <source>
        <dbReference type="PROSITE-ProRule" id="PRU00175"/>
    </source>
</evidence>
<evidence type="ECO:0000256" key="5">
    <source>
        <dbReference type="ARBA" id="ARBA00012483"/>
    </source>
</evidence>
<feature type="transmembrane region" description="Helical" evidence="18">
    <location>
        <begin position="138"/>
        <end position="160"/>
    </location>
</feature>
<dbReference type="SUPFAM" id="SSF57850">
    <property type="entry name" value="RING/U-box"/>
    <property type="match status" value="1"/>
</dbReference>
<dbReference type="SMART" id="SM00184">
    <property type="entry name" value="RING"/>
    <property type="match status" value="1"/>
</dbReference>
<comment type="pathway">
    <text evidence="3">Protein modification; protein ubiquitination.</text>
</comment>
<dbReference type="Pfam" id="PF25563">
    <property type="entry name" value="TPR_SYVN1_N"/>
    <property type="match status" value="1"/>
</dbReference>
<evidence type="ECO:0000256" key="10">
    <source>
        <dbReference type="ARBA" id="ARBA00022786"/>
    </source>
</evidence>
<feature type="transmembrane region" description="Helical" evidence="18">
    <location>
        <begin position="98"/>
        <end position="118"/>
    </location>
</feature>
<feature type="region of interest" description="Disordered" evidence="17">
    <location>
        <begin position="827"/>
        <end position="932"/>
    </location>
</feature>
<dbReference type="GO" id="GO:0061630">
    <property type="term" value="F:ubiquitin protein ligase activity"/>
    <property type="evidence" value="ECO:0007669"/>
    <property type="project" value="UniProtKB-EC"/>
</dbReference>
<feature type="transmembrane region" description="Helical" evidence="18">
    <location>
        <begin position="172"/>
        <end position="191"/>
    </location>
</feature>
<feature type="compositionally biased region" description="Polar residues" evidence="17">
    <location>
        <begin position="862"/>
        <end position="882"/>
    </location>
</feature>
<organism evidence="20 21">
    <name type="scientific">Sporothrix curviconia</name>
    <dbReference type="NCBI Taxonomy" id="1260050"/>
    <lineage>
        <taxon>Eukaryota</taxon>
        <taxon>Fungi</taxon>
        <taxon>Dikarya</taxon>
        <taxon>Ascomycota</taxon>
        <taxon>Pezizomycotina</taxon>
        <taxon>Sordariomycetes</taxon>
        <taxon>Sordariomycetidae</taxon>
        <taxon>Ophiostomatales</taxon>
        <taxon>Ophiostomataceae</taxon>
        <taxon>Sporothrix</taxon>
    </lineage>
</organism>
<dbReference type="PANTHER" id="PTHR22763:SF184">
    <property type="entry name" value="E3 UBIQUITIN-PROTEIN LIGASE SYNOVIOLIN"/>
    <property type="match status" value="1"/>
</dbReference>
<dbReference type="EC" id="2.3.2.27" evidence="5"/>
<evidence type="ECO:0000256" key="13">
    <source>
        <dbReference type="ARBA" id="ARBA00022989"/>
    </source>
</evidence>
<protein>
    <recommendedName>
        <fullName evidence="5">RING-type E3 ubiquitin transferase</fullName>
        <ecNumber evidence="5">2.3.2.27</ecNumber>
    </recommendedName>
</protein>
<feature type="compositionally biased region" description="Low complexity" evidence="17">
    <location>
        <begin position="660"/>
        <end position="682"/>
    </location>
</feature>
<comment type="catalytic activity">
    <reaction evidence="1">
        <text>S-ubiquitinyl-[E2 ubiquitin-conjugating enzyme]-L-cysteine + [acceptor protein]-L-lysine = [E2 ubiquitin-conjugating enzyme]-L-cysteine + N(6)-ubiquitinyl-[acceptor protein]-L-lysine.</text>
        <dbReference type="EC" id="2.3.2.27"/>
    </reaction>
</comment>
<keyword evidence="20" id="KW-0012">Acyltransferase</keyword>
<feature type="coiled-coil region" evidence="16">
    <location>
        <begin position="204"/>
        <end position="235"/>
    </location>
</feature>
<feature type="compositionally biased region" description="Low complexity" evidence="17">
    <location>
        <begin position="918"/>
        <end position="932"/>
    </location>
</feature>
<feature type="domain" description="RING-type" evidence="19">
    <location>
        <begin position="362"/>
        <end position="413"/>
    </location>
</feature>
<keyword evidence="7 18" id="KW-0812">Transmembrane</keyword>
<evidence type="ECO:0000313" key="21">
    <source>
        <dbReference type="Proteomes" id="UP001642405"/>
    </source>
</evidence>
<dbReference type="Gene3D" id="3.30.40.10">
    <property type="entry name" value="Zinc/RING finger domain, C3HC4 (zinc finger)"/>
    <property type="match status" value="1"/>
</dbReference>
<keyword evidence="6 20" id="KW-0808">Transferase</keyword>
<dbReference type="InterPro" id="IPR024766">
    <property type="entry name" value="Znf_RING_H2"/>
</dbReference>
<keyword evidence="14 18" id="KW-0472">Membrane</keyword>
<feature type="compositionally biased region" description="Low complexity" evidence="17">
    <location>
        <begin position="474"/>
        <end position="504"/>
    </location>
</feature>
<name>A0ABP0AN17_9PEZI</name>
<reference evidence="20 21" key="1">
    <citation type="submission" date="2024-01" db="EMBL/GenBank/DDBJ databases">
        <authorList>
            <person name="Allen C."/>
            <person name="Tagirdzhanova G."/>
        </authorList>
    </citation>
    <scope>NUCLEOTIDE SEQUENCE [LARGE SCALE GENOMIC DNA]</scope>
</reference>
<feature type="compositionally biased region" description="Polar residues" evidence="17">
    <location>
        <begin position="827"/>
        <end position="855"/>
    </location>
</feature>
<comment type="caution">
    <text evidence="20">The sequence shown here is derived from an EMBL/GenBank/DDBJ whole genome shotgun (WGS) entry which is preliminary data.</text>
</comment>
<evidence type="ECO:0000256" key="16">
    <source>
        <dbReference type="SAM" id="Coils"/>
    </source>
</evidence>
<evidence type="ECO:0000256" key="1">
    <source>
        <dbReference type="ARBA" id="ARBA00000900"/>
    </source>
</evidence>
<dbReference type="InterPro" id="IPR058051">
    <property type="entry name" value="Znf_RING_synoviolin"/>
</dbReference>
<evidence type="ECO:0000256" key="6">
    <source>
        <dbReference type="ARBA" id="ARBA00022679"/>
    </source>
</evidence>
<keyword evidence="12" id="KW-0862">Zinc</keyword>
<evidence type="ECO:0000256" key="2">
    <source>
        <dbReference type="ARBA" id="ARBA00004477"/>
    </source>
</evidence>
<feature type="region of interest" description="Disordered" evidence="17">
    <location>
        <begin position="474"/>
        <end position="516"/>
    </location>
</feature>
<dbReference type="Proteomes" id="UP001642405">
    <property type="component" value="Unassembled WGS sequence"/>
</dbReference>
<feature type="region of interest" description="Disordered" evidence="17">
    <location>
        <begin position="642"/>
        <end position="713"/>
    </location>
</feature>
<evidence type="ECO:0000256" key="7">
    <source>
        <dbReference type="ARBA" id="ARBA00022692"/>
    </source>
</evidence>
<evidence type="ECO:0000313" key="20">
    <source>
        <dbReference type="EMBL" id="CAK7208635.1"/>
    </source>
</evidence>
<proteinExistence type="inferred from homology"/>
<evidence type="ECO:0000256" key="9">
    <source>
        <dbReference type="ARBA" id="ARBA00022771"/>
    </source>
</evidence>
<dbReference type="Pfam" id="PF12678">
    <property type="entry name" value="zf-rbx1"/>
    <property type="match status" value="1"/>
</dbReference>
<keyword evidence="21" id="KW-1185">Reference proteome</keyword>
<accession>A0ABP0AN17</accession>
<evidence type="ECO:0000256" key="8">
    <source>
        <dbReference type="ARBA" id="ARBA00022723"/>
    </source>
</evidence>
<dbReference type="InterPro" id="IPR050731">
    <property type="entry name" value="HRD1_E3_ubiq-ligases"/>
</dbReference>
<evidence type="ECO:0000256" key="12">
    <source>
        <dbReference type="ARBA" id="ARBA00022833"/>
    </source>
</evidence>
<keyword evidence="11" id="KW-0256">Endoplasmic reticulum</keyword>
<gene>
    <name evidence="20" type="primary">HRD1</name>
    <name evidence="20" type="ORF">SCUCBS95973_000168</name>
</gene>
<feature type="transmembrane region" description="Helical" evidence="18">
    <location>
        <begin position="299"/>
        <end position="322"/>
    </location>
</feature>
<keyword evidence="13 18" id="KW-1133">Transmembrane helix</keyword>
<feature type="coiled-coil region" evidence="16">
    <location>
        <begin position="603"/>
        <end position="637"/>
    </location>
</feature>
<feature type="transmembrane region" description="Helical" evidence="18">
    <location>
        <begin position="36"/>
        <end position="60"/>
    </location>
</feature>